<proteinExistence type="predicted"/>
<sequence length="82" mass="9904">MIEYQFSDHAYDMLNERNIREAWVKSTMEDPEKKESKDDGTVHYIKPIEEHGGRYLRVVVNPNVKPLKIVTLYLNRRIRRSW</sequence>
<dbReference type="AlphaFoldDB" id="A0A523XN36"/>
<accession>A0A523XN36</accession>
<dbReference type="InterPro" id="IPR025354">
    <property type="entry name" value="DUF4258"/>
</dbReference>
<gene>
    <name evidence="1" type="ORF">E3J38_05125</name>
</gene>
<dbReference type="Proteomes" id="UP000315534">
    <property type="component" value="Unassembled WGS sequence"/>
</dbReference>
<reference evidence="1 2" key="1">
    <citation type="submission" date="2019-03" db="EMBL/GenBank/DDBJ databases">
        <title>Metabolic potential of uncultured bacteria and archaea associated with petroleum seepage in deep-sea sediments.</title>
        <authorList>
            <person name="Dong X."/>
            <person name="Hubert C."/>
        </authorList>
    </citation>
    <scope>NUCLEOTIDE SEQUENCE [LARGE SCALE GENOMIC DNA]</scope>
    <source>
        <strain evidence="1">E29_bin36</strain>
    </source>
</reference>
<protein>
    <submittedName>
        <fullName evidence="1">DUF4258 domain-containing protein</fullName>
    </submittedName>
</protein>
<organism evidence="1 2">
    <name type="scientific">candidate division TA06 bacterium</name>
    <dbReference type="NCBI Taxonomy" id="2250710"/>
    <lineage>
        <taxon>Bacteria</taxon>
        <taxon>Bacteria division TA06</taxon>
    </lineage>
</organism>
<name>A0A523XN36_UNCT6</name>
<dbReference type="Pfam" id="PF14076">
    <property type="entry name" value="DUF4258"/>
    <property type="match status" value="1"/>
</dbReference>
<comment type="caution">
    <text evidence="1">The sequence shown here is derived from an EMBL/GenBank/DDBJ whole genome shotgun (WGS) entry which is preliminary data.</text>
</comment>
<dbReference type="EMBL" id="SOIP01000308">
    <property type="protein sequence ID" value="TET80713.1"/>
    <property type="molecule type" value="Genomic_DNA"/>
</dbReference>
<evidence type="ECO:0000313" key="2">
    <source>
        <dbReference type="Proteomes" id="UP000315534"/>
    </source>
</evidence>
<evidence type="ECO:0000313" key="1">
    <source>
        <dbReference type="EMBL" id="TET80713.1"/>
    </source>
</evidence>